<sequence>MDNLDTGVLIAIVYGGVVIAAFWLAMIIWAYRDMRARSRDGLASLLVGVMVAILTVPGLFIYIMLRPRETLSEAYERSLEEEALLQEIEEKAHCPGCGQRVDSAWQACPSCHTRLKRPCRVCNHLLELSWEICPYCASPQNQYIPEDAVVNTSRHVARRAPEPPAISDKWLANSGTSSTTQGYAASDVPQYVDDNY</sequence>
<keyword evidence="5" id="KW-1185">Reference proteome</keyword>
<keyword evidence="2" id="KW-0472">Membrane</keyword>
<proteinExistence type="predicted"/>
<dbReference type="Proteomes" id="UP000594468">
    <property type="component" value="Chromosome"/>
</dbReference>
<feature type="domain" description="DZANK-type" evidence="3">
    <location>
        <begin position="94"/>
        <end position="136"/>
    </location>
</feature>
<feature type="transmembrane region" description="Helical" evidence="2">
    <location>
        <begin position="43"/>
        <end position="65"/>
    </location>
</feature>
<evidence type="ECO:0000313" key="5">
    <source>
        <dbReference type="Proteomes" id="UP000594468"/>
    </source>
</evidence>
<dbReference type="Pfam" id="PF12773">
    <property type="entry name" value="DZR"/>
    <property type="match status" value="1"/>
</dbReference>
<reference evidence="4 5" key="1">
    <citation type="submission" date="2020-02" db="EMBL/GenBank/DDBJ databases">
        <authorList>
            <person name="Zheng R.K."/>
            <person name="Sun C.M."/>
        </authorList>
    </citation>
    <scope>NUCLEOTIDE SEQUENCE [LARGE SCALE GENOMIC DNA]</scope>
    <source>
        <strain evidence="5">rifampicinis</strain>
    </source>
</reference>
<dbReference type="KEGG" id="pmet:G4Y79_15565"/>
<evidence type="ECO:0000259" key="3">
    <source>
        <dbReference type="Pfam" id="PF12773"/>
    </source>
</evidence>
<gene>
    <name evidence="4" type="ORF">G4Y79_15565</name>
</gene>
<evidence type="ECO:0000256" key="2">
    <source>
        <dbReference type="SAM" id="Phobius"/>
    </source>
</evidence>
<evidence type="ECO:0000313" key="4">
    <source>
        <dbReference type="EMBL" id="QPC81120.1"/>
    </source>
</evidence>
<keyword evidence="2" id="KW-0812">Transmembrane</keyword>
<name>A0A7S8IC35_9CHLR</name>
<accession>A0A7S8IC35</accession>
<feature type="region of interest" description="Disordered" evidence="1">
    <location>
        <begin position="160"/>
        <end position="183"/>
    </location>
</feature>
<dbReference type="AlphaFoldDB" id="A0A7S8IC35"/>
<dbReference type="EMBL" id="CP062983">
    <property type="protein sequence ID" value="QPC81120.1"/>
    <property type="molecule type" value="Genomic_DNA"/>
</dbReference>
<organism evidence="4 5">
    <name type="scientific">Phototrophicus methaneseepsis</name>
    <dbReference type="NCBI Taxonomy" id="2710758"/>
    <lineage>
        <taxon>Bacteria</taxon>
        <taxon>Bacillati</taxon>
        <taxon>Chloroflexota</taxon>
        <taxon>Candidatus Thermofontia</taxon>
        <taxon>Phototrophicales</taxon>
        <taxon>Phototrophicaceae</taxon>
        <taxon>Phototrophicus</taxon>
    </lineage>
</organism>
<feature type="compositionally biased region" description="Polar residues" evidence="1">
    <location>
        <begin position="173"/>
        <end position="183"/>
    </location>
</feature>
<dbReference type="InterPro" id="IPR025874">
    <property type="entry name" value="DZR"/>
</dbReference>
<keyword evidence="2" id="KW-1133">Transmembrane helix</keyword>
<evidence type="ECO:0000256" key="1">
    <source>
        <dbReference type="SAM" id="MobiDB-lite"/>
    </source>
</evidence>
<dbReference type="RefSeq" id="WP_195169193.1">
    <property type="nucleotide sequence ID" value="NZ_CP062983.1"/>
</dbReference>
<feature type="transmembrane region" description="Helical" evidence="2">
    <location>
        <begin position="6"/>
        <end position="31"/>
    </location>
</feature>
<protein>
    <submittedName>
        <fullName evidence="4">Zinc ribbon domain-containing protein</fullName>
    </submittedName>
</protein>